<evidence type="ECO:0000256" key="1">
    <source>
        <dbReference type="SAM" id="MobiDB-lite"/>
    </source>
</evidence>
<evidence type="ECO:0008006" key="7">
    <source>
        <dbReference type="Google" id="ProtNLM"/>
    </source>
</evidence>
<dbReference type="PaxDb" id="880073-Calab_0533"/>
<accession>H1XRM4</accession>
<dbReference type="Proteomes" id="UP000183868">
    <property type="component" value="Chromosome"/>
</dbReference>
<proteinExistence type="predicted"/>
<feature type="compositionally biased region" description="Basic and acidic residues" evidence="1">
    <location>
        <begin position="108"/>
        <end position="119"/>
    </location>
</feature>
<dbReference type="Proteomes" id="UP000004671">
    <property type="component" value="Chromosome"/>
</dbReference>
<gene>
    <name evidence="3" type="ORF">Cabys_3360</name>
    <name evidence="4" type="ORF">Calab_0533</name>
</gene>
<evidence type="ECO:0000313" key="5">
    <source>
        <dbReference type="Proteomes" id="UP000004671"/>
    </source>
</evidence>
<dbReference type="AlphaFoldDB" id="H1XRM4"/>
<evidence type="ECO:0000313" key="6">
    <source>
        <dbReference type="Proteomes" id="UP000183868"/>
    </source>
</evidence>
<feature type="compositionally biased region" description="Basic residues" evidence="1">
    <location>
        <begin position="120"/>
        <end position="130"/>
    </location>
</feature>
<reference evidence="3 6" key="2">
    <citation type="submission" date="2016-11" db="EMBL/GenBank/DDBJ databases">
        <title>Genomic analysis of Caldithrix abyssi and proposal of a novel bacterial phylum Caldithrichaeota.</title>
        <authorList>
            <person name="Kublanov I."/>
            <person name="Sigalova O."/>
            <person name="Gavrilov S."/>
            <person name="Lebedinsky A."/>
            <person name="Ivanova N."/>
            <person name="Daum C."/>
            <person name="Reddy T."/>
            <person name="Klenk H.P."/>
            <person name="Goker M."/>
            <person name="Reva O."/>
            <person name="Miroshnichenko M."/>
            <person name="Kyprides N."/>
            <person name="Woyke T."/>
            <person name="Gelfand M."/>
        </authorList>
    </citation>
    <scope>NUCLEOTIDE SEQUENCE [LARGE SCALE GENOMIC DNA]</scope>
    <source>
        <strain evidence="3 6">LF13</strain>
    </source>
</reference>
<feature type="signal peptide" evidence="2">
    <location>
        <begin position="1"/>
        <end position="21"/>
    </location>
</feature>
<organism evidence="4 5">
    <name type="scientific">Caldithrix abyssi DSM 13497</name>
    <dbReference type="NCBI Taxonomy" id="880073"/>
    <lineage>
        <taxon>Bacteria</taxon>
        <taxon>Pseudomonadati</taxon>
        <taxon>Calditrichota</taxon>
        <taxon>Calditrichia</taxon>
        <taxon>Calditrichales</taxon>
        <taxon>Calditrichaceae</taxon>
        <taxon>Caldithrix</taxon>
    </lineage>
</organism>
<dbReference type="KEGG" id="caby:Cabys_3360"/>
<sequence length="130" mass="15297" precursor="true">MRKIVALSVSLLFIFMTNAFAQPGTGGRTIDERLARLTKTLNLDEDQQTEVRQILENRDKNVKKALEANRGDRRAMQAAMRDLTDQANYQIMNILREEQKVKFKEYLKEQKKRQEDRQNRPNKRGGGRRF</sequence>
<evidence type="ECO:0000256" key="2">
    <source>
        <dbReference type="SAM" id="SignalP"/>
    </source>
</evidence>
<feature type="region of interest" description="Disordered" evidence="1">
    <location>
        <begin position="108"/>
        <end position="130"/>
    </location>
</feature>
<protein>
    <recommendedName>
        <fullName evidence="7">LTXXQ motif family protein</fullName>
    </recommendedName>
</protein>
<feature type="chain" id="PRO_5010834593" description="LTXXQ motif family protein" evidence="2">
    <location>
        <begin position="22"/>
        <end position="130"/>
    </location>
</feature>
<keyword evidence="2" id="KW-0732">Signal</keyword>
<dbReference type="HOGENOM" id="CLU_123788_1_0_0"/>
<dbReference type="RefSeq" id="WP_006927105.1">
    <property type="nucleotide sequence ID" value="NZ_CM001402.1"/>
</dbReference>
<evidence type="ECO:0000313" key="4">
    <source>
        <dbReference type="EMBL" id="EHO40177.1"/>
    </source>
</evidence>
<reference evidence="4 5" key="1">
    <citation type="submission" date="2011-09" db="EMBL/GenBank/DDBJ databases">
        <title>The permanent draft genome of Caldithrix abyssi DSM 13497.</title>
        <authorList>
            <consortium name="US DOE Joint Genome Institute (JGI-PGF)"/>
            <person name="Lucas S."/>
            <person name="Han J."/>
            <person name="Lapidus A."/>
            <person name="Bruce D."/>
            <person name="Goodwin L."/>
            <person name="Pitluck S."/>
            <person name="Peters L."/>
            <person name="Kyrpides N."/>
            <person name="Mavromatis K."/>
            <person name="Ivanova N."/>
            <person name="Mikhailova N."/>
            <person name="Chertkov O."/>
            <person name="Detter J.C."/>
            <person name="Tapia R."/>
            <person name="Han C."/>
            <person name="Land M."/>
            <person name="Hauser L."/>
            <person name="Markowitz V."/>
            <person name="Cheng J.-F."/>
            <person name="Hugenholtz P."/>
            <person name="Woyke T."/>
            <person name="Wu D."/>
            <person name="Spring S."/>
            <person name="Brambilla E."/>
            <person name="Klenk H.-P."/>
            <person name="Eisen J.A."/>
        </authorList>
    </citation>
    <scope>NUCLEOTIDE SEQUENCE [LARGE SCALE GENOMIC DNA]</scope>
    <source>
        <strain evidence="4 5">DSM 13497</strain>
    </source>
</reference>
<dbReference type="EMBL" id="CP018099">
    <property type="protein sequence ID" value="APF20108.1"/>
    <property type="molecule type" value="Genomic_DNA"/>
</dbReference>
<dbReference type="InParanoid" id="H1XRM4"/>
<name>H1XRM4_CALAY</name>
<keyword evidence="5" id="KW-1185">Reference proteome</keyword>
<evidence type="ECO:0000313" key="3">
    <source>
        <dbReference type="EMBL" id="APF20108.1"/>
    </source>
</evidence>
<dbReference type="EMBL" id="CM001402">
    <property type="protein sequence ID" value="EHO40177.1"/>
    <property type="molecule type" value="Genomic_DNA"/>
</dbReference>